<accession>A0ABW9QT43</accession>
<feature type="signal peptide" evidence="1">
    <location>
        <begin position="1"/>
        <end position="25"/>
    </location>
</feature>
<protein>
    <recommendedName>
        <fullName evidence="4">MFS transporter</fullName>
    </recommendedName>
</protein>
<feature type="chain" id="PRO_5046638794" description="MFS transporter" evidence="1">
    <location>
        <begin position="26"/>
        <end position="110"/>
    </location>
</feature>
<organism evidence="2 3">
    <name type="scientific">Acidiferrimicrobium australe</name>
    <dbReference type="NCBI Taxonomy" id="2664430"/>
    <lineage>
        <taxon>Bacteria</taxon>
        <taxon>Bacillati</taxon>
        <taxon>Actinomycetota</taxon>
        <taxon>Acidimicrobiia</taxon>
        <taxon>Acidimicrobiales</taxon>
        <taxon>Acidimicrobiaceae</taxon>
        <taxon>Acidiferrimicrobium</taxon>
    </lineage>
</organism>
<evidence type="ECO:0000256" key="1">
    <source>
        <dbReference type="SAM" id="SignalP"/>
    </source>
</evidence>
<sequence length="110" mass="11168">MKPSRPLLVASLASFLFAAPIVAMAAGGGVVVIAAGNVVSGMGLAVAVALWDTATQTRVSPEYLARVSAFDWLGSEALRPVGYALAVPLLDRGRAGDSLLAASTSSAVRR</sequence>
<gene>
    <name evidence="2" type="ORF">GHK86_02255</name>
</gene>
<name>A0ABW9QT43_9ACTN</name>
<keyword evidence="3" id="KW-1185">Reference proteome</keyword>
<keyword evidence="1" id="KW-0732">Signal</keyword>
<comment type="caution">
    <text evidence="2">The sequence shown here is derived from an EMBL/GenBank/DDBJ whole genome shotgun (WGS) entry which is preliminary data.</text>
</comment>
<dbReference type="Proteomes" id="UP000437736">
    <property type="component" value="Unassembled WGS sequence"/>
</dbReference>
<evidence type="ECO:0008006" key="4">
    <source>
        <dbReference type="Google" id="ProtNLM"/>
    </source>
</evidence>
<reference evidence="2 3" key="1">
    <citation type="submission" date="2019-11" db="EMBL/GenBank/DDBJ databases">
        <title>Acidiferrimicrobium australis gen. nov., sp. nov., an acidophilic and obligately heterotrophic, member of the Actinobacteria that catalyses dissimilatory oxido- reduction of iron isolated from metal-rich acidic water in Chile.</title>
        <authorList>
            <person name="Gonzalez D."/>
            <person name="Huber K."/>
            <person name="Hedrich S."/>
            <person name="Rojas-Villalobos C."/>
            <person name="Quatrini R."/>
            <person name="Dinamarca M.A."/>
            <person name="Schwarz A."/>
            <person name="Canales C."/>
            <person name="Nancucheo I."/>
        </authorList>
    </citation>
    <scope>NUCLEOTIDE SEQUENCE [LARGE SCALE GENOMIC DNA]</scope>
    <source>
        <strain evidence="2 3">USS-CCA1</strain>
    </source>
</reference>
<evidence type="ECO:0000313" key="3">
    <source>
        <dbReference type="Proteomes" id="UP000437736"/>
    </source>
</evidence>
<proteinExistence type="predicted"/>
<evidence type="ECO:0000313" key="2">
    <source>
        <dbReference type="EMBL" id="MST31553.1"/>
    </source>
</evidence>
<dbReference type="EMBL" id="WJHE01000095">
    <property type="protein sequence ID" value="MST31553.1"/>
    <property type="molecule type" value="Genomic_DNA"/>
</dbReference>